<keyword evidence="6" id="KW-1185">Reference proteome</keyword>
<accession>A0A5N6X4S5</accession>
<dbReference type="EMBL" id="ML741789">
    <property type="protein sequence ID" value="KAE8327838.1"/>
    <property type="molecule type" value="Genomic_DNA"/>
</dbReference>
<evidence type="ECO:0000259" key="4">
    <source>
        <dbReference type="PROSITE" id="PS51987"/>
    </source>
</evidence>
<comment type="similarity">
    <text evidence="2 3">Belongs to the glutamine synthetase family.</text>
</comment>
<name>A0A5N6X4S5_9EURO</name>
<sequence length="130" mass="14439">MCGVVETRPSSPQPNWDICRRHALANVLRTAATRFDVDFLVGFEVEFEILRRSSSPEEQESTLLPFSTGLGRYAVDGLRDPGFPLVEDAVSTLMEHGVDVQTIQTEGRCGQYEISLGPRPPVMQWSGMVV</sequence>
<evidence type="ECO:0000313" key="6">
    <source>
        <dbReference type="Proteomes" id="UP000325945"/>
    </source>
</evidence>
<reference evidence="6" key="1">
    <citation type="submission" date="2019-04" db="EMBL/GenBank/DDBJ databases">
        <title>Friends and foes A comparative genomics studyof 23 Aspergillus species from section Flavi.</title>
        <authorList>
            <consortium name="DOE Joint Genome Institute"/>
            <person name="Kjaerbolling I."/>
            <person name="Vesth T."/>
            <person name="Frisvad J.C."/>
            <person name="Nybo J.L."/>
            <person name="Theobald S."/>
            <person name="Kildgaard S."/>
            <person name="Isbrandt T."/>
            <person name="Kuo A."/>
            <person name="Sato A."/>
            <person name="Lyhne E.K."/>
            <person name="Kogle M.E."/>
            <person name="Wiebenga A."/>
            <person name="Kun R.S."/>
            <person name="Lubbers R.J."/>
            <person name="Makela M.R."/>
            <person name="Barry K."/>
            <person name="Chovatia M."/>
            <person name="Clum A."/>
            <person name="Daum C."/>
            <person name="Haridas S."/>
            <person name="He G."/>
            <person name="LaButti K."/>
            <person name="Lipzen A."/>
            <person name="Mondo S."/>
            <person name="Riley R."/>
            <person name="Salamov A."/>
            <person name="Simmons B.A."/>
            <person name="Magnuson J.K."/>
            <person name="Henrissat B."/>
            <person name="Mortensen U.H."/>
            <person name="Larsen T.O."/>
            <person name="Devries R.P."/>
            <person name="Grigoriev I.V."/>
            <person name="Machida M."/>
            <person name="Baker S.E."/>
            <person name="Andersen M.R."/>
        </authorList>
    </citation>
    <scope>NUCLEOTIDE SEQUENCE [LARGE SCALE GENOMIC DNA]</scope>
    <source>
        <strain evidence="6">CBS 130017</strain>
    </source>
</reference>
<evidence type="ECO:0000313" key="5">
    <source>
        <dbReference type="EMBL" id="KAE8327838.1"/>
    </source>
</evidence>
<evidence type="ECO:0000256" key="2">
    <source>
        <dbReference type="PROSITE-ProRule" id="PRU01331"/>
    </source>
</evidence>
<dbReference type="AlphaFoldDB" id="A0A5N6X4S5"/>
<proteinExistence type="inferred from homology"/>
<dbReference type="SUPFAM" id="SSF55931">
    <property type="entry name" value="Glutamine synthetase/guanido kinase"/>
    <property type="match status" value="1"/>
</dbReference>
<dbReference type="Gene3D" id="3.30.590.10">
    <property type="entry name" value="Glutamine synthetase/guanido kinase, catalytic domain"/>
    <property type="match status" value="1"/>
</dbReference>
<feature type="domain" description="GS catalytic" evidence="4">
    <location>
        <begin position="20"/>
        <end position="130"/>
    </location>
</feature>
<dbReference type="GO" id="GO:0004356">
    <property type="term" value="F:glutamine synthetase activity"/>
    <property type="evidence" value="ECO:0007669"/>
    <property type="project" value="InterPro"/>
</dbReference>
<dbReference type="PANTHER" id="PTHR43785">
    <property type="entry name" value="GAMMA-GLUTAMYLPUTRESCINE SYNTHETASE"/>
    <property type="match status" value="1"/>
</dbReference>
<dbReference type="Pfam" id="PF00120">
    <property type="entry name" value="Gln-synt_C"/>
    <property type="match status" value="1"/>
</dbReference>
<dbReference type="InterPro" id="IPR014746">
    <property type="entry name" value="Gln_synth/guanido_kin_cat_dom"/>
</dbReference>
<organism evidence="5 6">
    <name type="scientific">Aspergillus sergii</name>
    <dbReference type="NCBI Taxonomy" id="1034303"/>
    <lineage>
        <taxon>Eukaryota</taxon>
        <taxon>Fungi</taxon>
        <taxon>Dikarya</taxon>
        <taxon>Ascomycota</taxon>
        <taxon>Pezizomycotina</taxon>
        <taxon>Eurotiomycetes</taxon>
        <taxon>Eurotiomycetidae</taxon>
        <taxon>Eurotiales</taxon>
        <taxon>Aspergillaceae</taxon>
        <taxon>Aspergillus</taxon>
        <taxon>Aspergillus subgen. Circumdati</taxon>
    </lineage>
</organism>
<keyword evidence="1" id="KW-0436">Ligase</keyword>
<dbReference type="InterPro" id="IPR008146">
    <property type="entry name" value="Gln_synth_cat_dom"/>
</dbReference>
<protein>
    <recommendedName>
        <fullName evidence="4">GS catalytic domain-containing protein</fullName>
    </recommendedName>
</protein>
<dbReference type="Proteomes" id="UP000325945">
    <property type="component" value="Unassembled WGS sequence"/>
</dbReference>
<gene>
    <name evidence="5" type="ORF">BDV39DRAFT_204552</name>
</gene>
<evidence type="ECO:0000256" key="1">
    <source>
        <dbReference type="ARBA" id="ARBA00022598"/>
    </source>
</evidence>
<evidence type="ECO:0000256" key="3">
    <source>
        <dbReference type="RuleBase" id="RU000384"/>
    </source>
</evidence>
<dbReference type="PANTHER" id="PTHR43785:SF2">
    <property type="entry name" value="TYPE-1 GLUTAMINE SYNTHETASE 1"/>
    <property type="match status" value="1"/>
</dbReference>
<dbReference type="PROSITE" id="PS51987">
    <property type="entry name" value="GS_CATALYTIC"/>
    <property type="match status" value="1"/>
</dbReference>